<dbReference type="AlphaFoldDB" id="A0A5B8MMY5"/>
<dbReference type="OrthoDB" id="77878at2759"/>
<evidence type="ECO:0000313" key="2">
    <source>
        <dbReference type="Proteomes" id="UP000316726"/>
    </source>
</evidence>
<dbReference type="EMBL" id="CP031037">
    <property type="protein sequence ID" value="QDZ20975.1"/>
    <property type="molecule type" value="Genomic_DNA"/>
</dbReference>
<name>A0A5B8MMY5_9CHLO</name>
<sequence length="266" mass="29789">MRTKYLPNAEGEGRGLVVHGAHFNARRRHLEKYIALWHSFRCDVLLCITGTPVDAFRPRRGLEFAEAVLGEVRDLQANRPTPILLCTFSGSSKTLYWPMTRLLKDASWGDVRSRIVGQLFDSCPIEFRADEGLDLLTKTDQNPFLNAAPALLKPLITAGLRLFAFSLDTVMASEIRRQHQTYWADITSESPLRDVKTLVVYSPKDKVVKHATILKFVRTLGGLGCPVTAHEFTGDSHHVDHVVKEPGKYREACSSLFDSVGLTSKL</sequence>
<accession>A0A5B8MMY5</accession>
<dbReference type="PANTHER" id="PTHR12265:SF0">
    <property type="entry name" value="EXPRESSED PROTEIN"/>
    <property type="match status" value="1"/>
</dbReference>
<keyword evidence="2" id="KW-1185">Reference proteome</keyword>
<dbReference type="InterPro" id="IPR029058">
    <property type="entry name" value="AB_hydrolase_fold"/>
</dbReference>
<protein>
    <submittedName>
        <fullName evidence="1">Uncharacterized protein</fullName>
    </submittedName>
</protein>
<organism evidence="1 2">
    <name type="scientific">Chloropicon primus</name>
    <dbReference type="NCBI Taxonomy" id="1764295"/>
    <lineage>
        <taxon>Eukaryota</taxon>
        <taxon>Viridiplantae</taxon>
        <taxon>Chlorophyta</taxon>
        <taxon>Chloropicophyceae</taxon>
        <taxon>Chloropicales</taxon>
        <taxon>Chloropicaceae</taxon>
        <taxon>Chloropicon</taxon>
    </lineage>
</organism>
<dbReference type="InterPro" id="IPR008547">
    <property type="entry name" value="DUF829_TMEM53"/>
</dbReference>
<proteinExistence type="predicted"/>
<evidence type="ECO:0000313" key="1">
    <source>
        <dbReference type="EMBL" id="QDZ20975.1"/>
    </source>
</evidence>
<gene>
    <name evidence="1" type="ORF">A3770_04p34930</name>
</gene>
<reference evidence="1 2" key="1">
    <citation type="submission" date="2018-07" db="EMBL/GenBank/DDBJ databases">
        <title>The complete nuclear genome of the prasinophyte Chloropicon primus (CCMP1205).</title>
        <authorList>
            <person name="Pombert J.-F."/>
            <person name="Otis C."/>
            <person name="Turmel M."/>
            <person name="Lemieux C."/>
        </authorList>
    </citation>
    <scope>NUCLEOTIDE SEQUENCE [LARGE SCALE GENOMIC DNA]</scope>
    <source>
        <strain evidence="1 2">CCMP1205</strain>
    </source>
</reference>
<dbReference type="Pfam" id="PF05705">
    <property type="entry name" value="DUF829"/>
    <property type="match status" value="1"/>
</dbReference>
<dbReference type="PANTHER" id="PTHR12265">
    <property type="entry name" value="TRANSMEMBRANE PROTEIN 53"/>
    <property type="match status" value="1"/>
</dbReference>
<dbReference type="SUPFAM" id="SSF53474">
    <property type="entry name" value="alpha/beta-Hydrolases"/>
    <property type="match status" value="1"/>
</dbReference>
<dbReference type="Proteomes" id="UP000316726">
    <property type="component" value="Chromosome 4"/>
</dbReference>